<dbReference type="EMBL" id="CP120353">
    <property type="protein sequence ID" value="WET66598.1"/>
    <property type="molecule type" value="Genomic_DNA"/>
</dbReference>
<name>A0A174ARE8_PARDI</name>
<dbReference type="Proteomes" id="UP000441358">
    <property type="component" value="Unassembled WGS sequence"/>
</dbReference>
<sequence>MENYLKKAADAFLVERPYGMRVDYRKKGFVLFNRNLNVLGNVEHARLEELPLERFNVEEIPLEGEIVEEHAGFTDVFFYTDLTNPYAGYVLNLQKLKAYNQFMFPLAMALNREL</sequence>
<reference evidence="1 4" key="1">
    <citation type="submission" date="2015-09" db="EMBL/GenBank/DDBJ databases">
        <authorList>
            <consortium name="Pathogen Informatics"/>
        </authorList>
    </citation>
    <scope>NUCLEOTIDE SEQUENCE [LARGE SCALE GENOMIC DNA]</scope>
    <source>
        <strain evidence="1 4">2789STDY5608822</strain>
    </source>
</reference>
<gene>
    <name evidence="1" type="ORF">ERS852380_01250</name>
    <name evidence="2" type="ORF">GKD66_19275</name>
    <name evidence="3" type="ORF">P2T59_11570</name>
</gene>
<accession>A0A174ARE8</accession>
<dbReference type="EMBL" id="CYYK01000003">
    <property type="protein sequence ID" value="CUN90439.1"/>
    <property type="molecule type" value="Genomic_DNA"/>
</dbReference>
<evidence type="ECO:0000313" key="5">
    <source>
        <dbReference type="Proteomes" id="UP000441358"/>
    </source>
</evidence>
<dbReference type="AlphaFoldDB" id="A0A174ARE8"/>
<organism evidence="2 5">
    <name type="scientific">Parabacteroides distasonis</name>
    <dbReference type="NCBI Taxonomy" id="823"/>
    <lineage>
        <taxon>Bacteria</taxon>
        <taxon>Pseudomonadati</taxon>
        <taxon>Bacteroidota</taxon>
        <taxon>Bacteroidia</taxon>
        <taxon>Bacteroidales</taxon>
        <taxon>Tannerellaceae</taxon>
        <taxon>Parabacteroides</taxon>
    </lineage>
</organism>
<evidence type="ECO:0000313" key="2">
    <source>
        <dbReference type="EMBL" id="MRZ52321.1"/>
    </source>
</evidence>
<dbReference type="Proteomes" id="UP000095455">
    <property type="component" value="Unassembled WGS sequence"/>
</dbReference>
<dbReference type="RefSeq" id="WP_008675239.1">
    <property type="nucleotide sequence ID" value="NZ_CACRUW010000037.1"/>
</dbReference>
<evidence type="ECO:0000313" key="4">
    <source>
        <dbReference type="Proteomes" id="UP000095455"/>
    </source>
</evidence>
<dbReference type="Proteomes" id="UP001221009">
    <property type="component" value="Chromosome"/>
</dbReference>
<proteinExistence type="predicted"/>
<protein>
    <submittedName>
        <fullName evidence="2">Uncharacterized protein</fullName>
    </submittedName>
</protein>
<evidence type="ECO:0000313" key="3">
    <source>
        <dbReference type="EMBL" id="WET66598.1"/>
    </source>
</evidence>
<evidence type="ECO:0000313" key="1">
    <source>
        <dbReference type="EMBL" id="CUN90439.1"/>
    </source>
</evidence>
<dbReference type="EMBL" id="WKMC01000016">
    <property type="protein sequence ID" value="MRZ52321.1"/>
    <property type="molecule type" value="Genomic_DNA"/>
</dbReference>
<reference evidence="3" key="3">
    <citation type="submission" date="2023-03" db="EMBL/GenBank/DDBJ databases">
        <title>Parabacteroides distasonis, a bacteria resistant against UC.</title>
        <authorList>
            <person name="Dai W."/>
        </authorList>
    </citation>
    <scope>NUCLEOTIDE SEQUENCE</scope>
    <source>
        <strain evidence="3">F1-28</strain>
    </source>
</reference>
<reference evidence="2 5" key="2">
    <citation type="journal article" date="2019" name="Nat. Med.">
        <title>A library of human gut bacterial isolates paired with longitudinal multiomics data enables mechanistic microbiome research.</title>
        <authorList>
            <person name="Poyet M."/>
            <person name="Groussin M."/>
            <person name="Gibbons S.M."/>
            <person name="Avila-Pacheco J."/>
            <person name="Jiang X."/>
            <person name="Kearney S.M."/>
            <person name="Perrotta A.R."/>
            <person name="Berdy B."/>
            <person name="Zhao S."/>
            <person name="Lieberman T.D."/>
            <person name="Swanson P.K."/>
            <person name="Smith M."/>
            <person name="Roesemann S."/>
            <person name="Alexander J.E."/>
            <person name="Rich S.A."/>
            <person name="Livny J."/>
            <person name="Vlamakis H."/>
            <person name="Clish C."/>
            <person name="Bullock K."/>
            <person name="Deik A."/>
            <person name="Scott J."/>
            <person name="Pierce K.A."/>
            <person name="Xavier R.J."/>
            <person name="Alm E.J."/>
        </authorList>
    </citation>
    <scope>NUCLEOTIDE SEQUENCE [LARGE SCALE GENOMIC DNA]</scope>
    <source>
        <strain evidence="2 5">BIOML-A32</strain>
    </source>
</reference>